<evidence type="ECO:0008006" key="4">
    <source>
        <dbReference type="Google" id="ProtNLM"/>
    </source>
</evidence>
<evidence type="ECO:0000313" key="3">
    <source>
        <dbReference type="Proteomes" id="UP000630660"/>
    </source>
</evidence>
<feature type="chain" id="PRO_5039371083" description="DUF4468 domain-containing protein" evidence="1">
    <location>
        <begin position="23"/>
        <end position="160"/>
    </location>
</feature>
<keyword evidence="1" id="KW-0732">Signal</keyword>
<comment type="caution">
    <text evidence="2">The sequence shown here is derived from an EMBL/GenBank/DDBJ whole genome shotgun (WGS) entry which is preliminary data.</text>
</comment>
<gene>
    <name evidence="2" type="ORF">GF359_10550</name>
</gene>
<organism evidence="2 3">
    <name type="scientific">candidate division WOR-3 bacterium</name>
    <dbReference type="NCBI Taxonomy" id="2052148"/>
    <lineage>
        <taxon>Bacteria</taxon>
        <taxon>Bacteria division WOR-3</taxon>
    </lineage>
</organism>
<dbReference type="EMBL" id="WJKJ01000346">
    <property type="protein sequence ID" value="MBD3365641.1"/>
    <property type="molecule type" value="Genomic_DNA"/>
</dbReference>
<name>A0A9D5KAX4_UNCW3</name>
<evidence type="ECO:0000313" key="2">
    <source>
        <dbReference type="EMBL" id="MBD3365641.1"/>
    </source>
</evidence>
<feature type="signal peptide" evidence="1">
    <location>
        <begin position="1"/>
        <end position="22"/>
    </location>
</feature>
<dbReference type="AlphaFoldDB" id="A0A9D5KAX4"/>
<sequence>MLKKIIVVGSIAALLIPAVSFAADDYTTMKEMVSEMYTYVEYLEDEMSQEIVHLHADIIFDEPKPFTRPLYSGWTYAVTAYADWRVADLDIIVYKDVDGQWVEIDRDEEEDNTPIVIVEPSSDGMYKIEIEVYSYNIDEDSGEYYTAAHYGLIISHEYEY</sequence>
<accession>A0A9D5KAX4</accession>
<evidence type="ECO:0000256" key="1">
    <source>
        <dbReference type="SAM" id="SignalP"/>
    </source>
</evidence>
<proteinExistence type="predicted"/>
<reference evidence="2" key="1">
    <citation type="submission" date="2019-11" db="EMBL/GenBank/DDBJ databases">
        <title>Microbial mats filling the niche in hypersaline microbial mats.</title>
        <authorList>
            <person name="Wong H.L."/>
            <person name="Macleod F.I."/>
            <person name="White R.A. III"/>
            <person name="Burns B.P."/>
        </authorList>
    </citation>
    <scope>NUCLEOTIDE SEQUENCE</scope>
    <source>
        <strain evidence="2">Bin_327</strain>
    </source>
</reference>
<dbReference type="Proteomes" id="UP000630660">
    <property type="component" value="Unassembled WGS sequence"/>
</dbReference>
<protein>
    <recommendedName>
        <fullName evidence="4">DUF4468 domain-containing protein</fullName>
    </recommendedName>
</protein>